<dbReference type="Pfam" id="PF18979">
    <property type="entry name" value="DUF5715"/>
    <property type="match status" value="1"/>
</dbReference>
<dbReference type="SUPFAM" id="SSF55166">
    <property type="entry name" value="Hedgehog/DD-peptidase"/>
    <property type="match status" value="1"/>
</dbReference>
<protein>
    <recommendedName>
        <fullName evidence="5">D-alanyl-D-alanine carboxypeptidase-like protein</fullName>
    </recommendedName>
</protein>
<dbReference type="Gene3D" id="3.30.1380.10">
    <property type="match status" value="1"/>
</dbReference>
<dbReference type="OrthoDB" id="105479at2"/>
<dbReference type="InterPro" id="IPR043769">
    <property type="entry name" value="DUF5715"/>
</dbReference>
<dbReference type="InterPro" id="IPR009045">
    <property type="entry name" value="Zn_M74/Hedgehog-like"/>
</dbReference>
<dbReference type="Proteomes" id="UP000292958">
    <property type="component" value="Unassembled WGS sequence"/>
</dbReference>
<keyword evidence="2" id="KW-0732">Signal</keyword>
<dbReference type="EMBL" id="SHKW01000001">
    <property type="protein sequence ID" value="RZU42122.1"/>
    <property type="molecule type" value="Genomic_DNA"/>
</dbReference>
<dbReference type="RefSeq" id="WP_130419920.1">
    <property type="nucleotide sequence ID" value="NZ_SHKW01000001.1"/>
</dbReference>
<accession>A0A4Q7YW37</accession>
<dbReference type="AlphaFoldDB" id="A0A4Q7YW37"/>
<evidence type="ECO:0000313" key="4">
    <source>
        <dbReference type="Proteomes" id="UP000292958"/>
    </source>
</evidence>
<keyword evidence="4" id="KW-1185">Reference proteome</keyword>
<feature type="signal peptide" evidence="2">
    <location>
        <begin position="1"/>
        <end position="24"/>
    </location>
</feature>
<feature type="region of interest" description="Disordered" evidence="1">
    <location>
        <begin position="34"/>
        <end position="132"/>
    </location>
</feature>
<evidence type="ECO:0000313" key="3">
    <source>
        <dbReference type="EMBL" id="RZU42122.1"/>
    </source>
</evidence>
<sequence length="384" mass="42218">MRRNAFITALLALASLSPVPTAFAATARKTHRAAVHPTSTAKAKVVASKRPVSKKTSTHKKPTTAASHSPTAELVHSTDSPRKHTTRSRQSAAAESPDGHRKATSDDFLKAAQASPKTVATSEPKSGARRHKVRTTIVDKNTKTESVVSVTRAQAPRKSEAESVADEAATPIILPTIYNKRGRLIVPRPLKGSHEILVRQNVVADRDGLDRIQDDNDLLRMREQHLLVALPVSRALEVDDRLPSDRRFSRPWTAQFLATLAQAHYARFHTPIQVNSAVRTVEFQQRLLRTNGNAAPAEGETASPHLTGQAVDIAKHGLSRTEIAWLRGYLLPLIQQGRIDVEEEFQQACFHISVYKKYVPSERAPRREIADHHSSTTALAAAVQ</sequence>
<evidence type="ECO:0000256" key="1">
    <source>
        <dbReference type="SAM" id="MobiDB-lite"/>
    </source>
</evidence>
<feature type="compositionally biased region" description="Basic and acidic residues" evidence="1">
    <location>
        <begin position="97"/>
        <end position="109"/>
    </location>
</feature>
<gene>
    <name evidence="3" type="ORF">BDD14_3668</name>
</gene>
<feature type="compositionally biased region" description="Basic residues" evidence="1">
    <location>
        <begin position="51"/>
        <end position="62"/>
    </location>
</feature>
<evidence type="ECO:0000256" key="2">
    <source>
        <dbReference type="SAM" id="SignalP"/>
    </source>
</evidence>
<feature type="compositionally biased region" description="Polar residues" evidence="1">
    <location>
        <begin position="115"/>
        <end position="124"/>
    </location>
</feature>
<feature type="chain" id="PRO_5020462734" description="D-alanyl-D-alanine carboxypeptidase-like protein" evidence="2">
    <location>
        <begin position="25"/>
        <end position="384"/>
    </location>
</feature>
<comment type="caution">
    <text evidence="3">The sequence shown here is derived from an EMBL/GenBank/DDBJ whole genome shotgun (WGS) entry which is preliminary data.</text>
</comment>
<reference evidence="3 4" key="1">
    <citation type="submission" date="2019-02" db="EMBL/GenBank/DDBJ databases">
        <title>Genomic Encyclopedia of Archaeal and Bacterial Type Strains, Phase II (KMG-II): from individual species to whole genera.</title>
        <authorList>
            <person name="Goeker M."/>
        </authorList>
    </citation>
    <scope>NUCLEOTIDE SEQUENCE [LARGE SCALE GENOMIC DNA]</scope>
    <source>
        <strain evidence="3 4">DSM 18101</strain>
    </source>
</reference>
<name>A0A4Q7YW37_9BACT</name>
<organism evidence="3 4">
    <name type="scientific">Edaphobacter modestus</name>
    <dbReference type="NCBI Taxonomy" id="388466"/>
    <lineage>
        <taxon>Bacteria</taxon>
        <taxon>Pseudomonadati</taxon>
        <taxon>Acidobacteriota</taxon>
        <taxon>Terriglobia</taxon>
        <taxon>Terriglobales</taxon>
        <taxon>Acidobacteriaceae</taxon>
        <taxon>Edaphobacter</taxon>
    </lineage>
</organism>
<proteinExistence type="predicted"/>
<evidence type="ECO:0008006" key="5">
    <source>
        <dbReference type="Google" id="ProtNLM"/>
    </source>
</evidence>